<keyword evidence="3" id="KW-1185">Reference proteome</keyword>
<proteinExistence type="predicted"/>
<dbReference type="AlphaFoldDB" id="A0A9W4S8L6"/>
<dbReference type="InterPro" id="IPR057193">
    <property type="entry name" value="DUF7871"/>
</dbReference>
<sequence>ENAVSGPRCSCRARPAGECTCDRAGTENVKPAGATCSCGVRPADACTCDKASDGSFNPSEHEIDFTTRR</sequence>
<gene>
    <name evidence="2" type="ORF">CGXH109_LOCUS143274</name>
</gene>
<dbReference type="PANTHER" id="PTHR40620:SF1">
    <property type="entry name" value="RESISTANCE PROTEIN CRD2, PUTATIVE (AFU_ORTHOLOGUE AFUA_4G04318)-RELATED"/>
    <property type="match status" value="1"/>
</dbReference>
<evidence type="ECO:0000313" key="3">
    <source>
        <dbReference type="Proteomes" id="UP001152533"/>
    </source>
</evidence>
<dbReference type="Proteomes" id="UP001152533">
    <property type="component" value="Unassembled WGS sequence"/>
</dbReference>
<dbReference type="EMBL" id="CAMGZC010002458">
    <property type="protein sequence ID" value="CAI0654921.1"/>
    <property type="molecule type" value="Genomic_DNA"/>
</dbReference>
<dbReference type="Pfam" id="PF25277">
    <property type="entry name" value="DUF7871"/>
    <property type="match status" value="1"/>
</dbReference>
<evidence type="ECO:0000313" key="2">
    <source>
        <dbReference type="EMBL" id="CAI0654921.1"/>
    </source>
</evidence>
<feature type="domain" description="DUF7871" evidence="1">
    <location>
        <begin position="1"/>
        <end position="68"/>
    </location>
</feature>
<reference evidence="2" key="1">
    <citation type="submission" date="2022-08" db="EMBL/GenBank/DDBJ databases">
        <authorList>
            <person name="Giroux E."/>
            <person name="Giroux E."/>
        </authorList>
    </citation>
    <scope>NUCLEOTIDE SEQUENCE</scope>
    <source>
        <strain evidence="2">H1091258</strain>
    </source>
</reference>
<comment type="caution">
    <text evidence="2">The sequence shown here is derived from an EMBL/GenBank/DDBJ whole genome shotgun (WGS) entry which is preliminary data.</text>
</comment>
<organism evidence="2 3">
    <name type="scientific">Colletotrichum noveboracense</name>
    <dbReference type="NCBI Taxonomy" id="2664923"/>
    <lineage>
        <taxon>Eukaryota</taxon>
        <taxon>Fungi</taxon>
        <taxon>Dikarya</taxon>
        <taxon>Ascomycota</taxon>
        <taxon>Pezizomycotina</taxon>
        <taxon>Sordariomycetes</taxon>
        <taxon>Hypocreomycetidae</taxon>
        <taxon>Glomerellales</taxon>
        <taxon>Glomerellaceae</taxon>
        <taxon>Colletotrichum</taxon>
        <taxon>Colletotrichum gloeosporioides species complex</taxon>
    </lineage>
</organism>
<name>A0A9W4S8L6_9PEZI</name>
<dbReference type="PANTHER" id="PTHR40620">
    <property type="entry name" value="RESISTANCE PROTEIN CRD2, PUTATIVE (AFU_ORTHOLOGUE AFUA_4G04318)-RELATED"/>
    <property type="match status" value="1"/>
</dbReference>
<evidence type="ECO:0000259" key="1">
    <source>
        <dbReference type="Pfam" id="PF25277"/>
    </source>
</evidence>
<feature type="non-terminal residue" evidence="2">
    <location>
        <position position="1"/>
    </location>
</feature>
<accession>A0A9W4S8L6</accession>
<protein>
    <recommendedName>
        <fullName evidence="1">DUF7871 domain-containing protein</fullName>
    </recommendedName>
</protein>